<dbReference type="Proteomes" id="UP000761534">
    <property type="component" value="Unassembled WGS sequence"/>
</dbReference>
<reference evidence="1" key="1">
    <citation type="journal article" date="2019" name="G3 (Bethesda)">
        <title>Genome Assemblies of Two Rare Opportunistic Yeast Pathogens: Diutina rugosa (syn. Candida rugosa) and Trichomonascus ciferrii (syn. Candida ciferrii).</title>
        <authorList>
            <person name="Mixao V."/>
            <person name="Saus E."/>
            <person name="Hansen A.P."/>
            <person name="Lass-Florl C."/>
            <person name="Gabaldon T."/>
        </authorList>
    </citation>
    <scope>NUCLEOTIDE SEQUENCE</scope>
    <source>
        <strain evidence="1">CBS 4856</strain>
    </source>
</reference>
<evidence type="ECO:0008006" key="3">
    <source>
        <dbReference type="Google" id="ProtNLM"/>
    </source>
</evidence>
<dbReference type="EMBL" id="SWFS01000283">
    <property type="protein sequence ID" value="KAA8911446.1"/>
    <property type="molecule type" value="Genomic_DNA"/>
</dbReference>
<organism evidence="1 2">
    <name type="scientific">Trichomonascus ciferrii</name>
    <dbReference type="NCBI Taxonomy" id="44093"/>
    <lineage>
        <taxon>Eukaryota</taxon>
        <taxon>Fungi</taxon>
        <taxon>Dikarya</taxon>
        <taxon>Ascomycota</taxon>
        <taxon>Saccharomycotina</taxon>
        <taxon>Dipodascomycetes</taxon>
        <taxon>Dipodascales</taxon>
        <taxon>Trichomonascaceae</taxon>
        <taxon>Trichomonascus</taxon>
        <taxon>Trichomonascus ciferrii complex</taxon>
    </lineage>
</organism>
<dbReference type="VEuPathDB" id="FungiDB:TRICI_003808"/>
<evidence type="ECO:0000313" key="1">
    <source>
        <dbReference type="EMBL" id="KAA8911446.1"/>
    </source>
</evidence>
<gene>
    <name evidence="1" type="ORF">TRICI_003808</name>
</gene>
<proteinExistence type="predicted"/>
<dbReference type="AlphaFoldDB" id="A0A642V2Y9"/>
<keyword evidence="2" id="KW-1185">Reference proteome</keyword>
<accession>A0A642V2Y9</accession>
<comment type="caution">
    <text evidence="1">The sequence shown here is derived from an EMBL/GenBank/DDBJ whole genome shotgun (WGS) entry which is preliminary data.</text>
</comment>
<evidence type="ECO:0000313" key="2">
    <source>
        <dbReference type="Proteomes" id="UP000761534"/>
    </source>
</evidence>
<name>A0A642V2Y9_9ASCO</name>
<sequence>MNKRQNELGPVGAPLSWNGDPVILEEFCEKFCLEYMDNMYDGPTTFARLVEATPTAVVEQFITAMGKCTEQEVDRSWKVLKVFEQTFAEKSKFAIEQKALRRLTNMECSSLNKVRQYCVNHSFFVQKTNLKDKKAKELFINGLKEERLKTLAENLHWRELPYHRLNSSMTKAARYAIWKSVIKKAPSPATKCRRLKQYSHTNDQLSTLNQQSSDPRDYLKHFNIQS</sequence>
<protein>
    <recommendedName>
        <fullName evidence="3">Retrotransposon gag domain-containing protein</fullName>
    </recommendedName>
</protein>